<sequence>MAARALLIPMPVILEEEEEWEDASSSDDNYNEDPEDDERPPLSPELLFSHEVPRPPSPPTHAPRLRLLYHSQAWDTQIYMLKDGKVLKERASYPKLSRGYFGADEMNQMLRHWFRVLPEQLEEILGKTHPYISRIAIAMAPRQHVLIRGSGNSDHLPDQLVEPFPEMKGRITMERVRPIKAAVIRVIIDRTISPVHQRRAITIPENYNLHPKAWLGFEQPPAVKDMLRNHPNLSTRPAYLDELIKFIGRPGVLELAREMGTALAVIHYDMNKDARNIKFRIGYNHTLDKAKLWVCGLGSMEDLKVNAKGDGFENERFYPRPGVGPGVFDVFWAAYALASEGILQWREEIAPEGSDKDTELRSLMIKVLLERLDTI</sequence>
<evidence type="ECO:0000313" key="2">
    <source>
        <dbReference type="EMBL" id="GJC88982.1"/>
    </source>
</evidence>
<evidence type="ECO:0000256" key="1">
    <source>
        <dbReference type="SAM" id="MobiDB-lite"/>
    </source>
</evidence>
<protein>
    <submittedName>
        <fullName evidence="2">Uncharacterized protein</fullName>
    </submittedName>
</protein>
<organism evidence="2 3">
    <name type="scientific">Colletotrichum liriopes</name>
    <dbReference type="NCBI Taxonomy" id="708192"/>
    <lineage>
        <taxon>Eukaryota</taxon>
        <taxon>Fungi</taxon>
        <taxon>Dikarya</taxon>
        <taxon>Ascomycota</taxon>
        <taxon>Pezizomycotina</taxon>
        <taxon>Sordariomycetes</taxon>
        <taxon>Hypocreomycetidae</taxon>
        <taxon>Glomerellales</taxon>
        <taxon>Glomerellaceae</taxon>
        <taxon>Colletotrichum</taxon>
        <taxon>Colletotrichum spaethianum species complex</taxon>
    </lineage>
</organism>
<feature type="region of interest" description="Disordered" evidence="1">
    <location>
        <begin position="16"/>
        <end position="62"/>
    </location>
</feature>
<keyword evidence="3" id="KW-1185">Reference proteome</keyword>
<dbReference type="AlphaFoldDB" id="A0AA37GZ50"/>
<gene>
    <name evidence="2" type="ORF">ColLi_11820</name>
</gene>
<reference evidence="2 3" key="1">
    <citation type="submission" date="2021-07" db="EMBL/GenBank/DDBJ databases">
        <title>Genome data of Colletotrichum spaethianum.</title>
        <authorList>
            <person name="Utami Y.D."/>
            <person name="Hiruma K."/>
        </authorList>
    </citation>
    <scope>NUCLEOTIDE SEQUENCE [LARGE SCALE GENOMIC DNA]</scope>
    <source>
        <strain evidence="2 3">MAFF 242679</strain>
    </source>
</reference>
<comment type="caution">
    <text evidence="2">The sequence shown here is derived from an EMBL/GenBank/DDBJ whole genome shotgun (WGS) entry which is preliminary data.</text>
</comment>
<proteinExistence type="predicted"/>
<feature type="compositionally biased region" description="Acidic residues" evidence="1">
    <location>
        <begin position="16"/>
        <end position="38"/>
    </location>
</feature>
<name>A0AA37GZ50_9PEZI</name>
<evidence type="ECO:0000313" key="3">
    <source>
        <dbReference type="Proteomes" id="UP001055172"/>
    </source>
</evidence>
<accession>A0AA37GZ50</accession>
<dbReference type="Proteomes" id="UP001055172">
    <property type="component" value="Unassembled WGS sequence"/>
</dbReference>
<dbReference type="EMBL" id="BPPX01000037">
    <property type="protein sequence ID" value="GJC88982.1"/>
    <property type="molecule type" value="Genomic_DNA"/>
</dbReference>